<dbReference type="AlphaFoldDB" id="W7YEF3"/>
<gene>
    <name evidence="1" type="ORF">JCM21142_114614</name>
</gene>
<keyword evidence="2" id="KW-1185">Reference proteome</keyword>
<accession>W7YEF3</accession>
<dbReference type="STRING" id="869213.GCA_000517085_02266"/>
<sequence length="449" mass="51531">MADTLEVSLFSRPQVKKTWEGTDLIENSDMQGGGLQEIIAYICTTRVDVLTGRKGDEEIDPFGEKFFDPYKKGHEKDDFAHVYYCVDFVKALLEIDVIVGIEEEARFIIAMVYKYYQKKMFALKEKEALDMLESEGWLHEEVNNPDKIALKVMKSHFSKFNAYSDVFKYTSTYVKSYFNAKGDAIIEATLIEAEMYFKTGDFSGQKRKKILRALGASKNQVQEINSNWTKIEDFLNAKKLEKMSYERDMIRAYKINKEIKPLLNNDLKAARQLVRKGAFMEEFAKSSFLKRTKKTGLHLVDAVLSLKDAHNKDDMMDNLLSGAGGCFGTGPGFAVSAFLAVGNDFWDNVEEDMYGCVYNSCGFKWGDICATKKEDGVYVLKEKRLKSLMLVYKEEKCEPFKNKDIQATSIRILDAEKAKKIFGFKPAFVNYYMADDPYHVCRTRCYQTL</sequence>
<dbReference type="Proteomes" id="UP000019402">
    <property type="component" value="Unassembled WGS sequence"/>
</dbReference>
<organism evidence="1 2">
    <name type="scientific">Saccharicrinis fermentans DSM 9555 = JCM 21142</name>
    <dbReference type="NCBI Taxonomy" id="869213"/>
    <lineage>
        <taxon>Bacteria</taxon>
        <taxon>Pseudomonadati</taxon>
        <taxon>Bacteroidota</taxon>
        <taxon>Bacteroidia</taxon>
        <taxon>Marinilabiliales</taxon>
        <taxon>Marinilabiliaceae</taxon>
        <taxon>Saccharicrinis</taxon>
    </lineage>
</organism>
<dbReference type="RefSeq" id="WP_027471898.1">
    <property type="nucleotide sequence ID" value="NZ_BAMD01000139.1"/>
</dbReference>
<proteinExistence type="predicted"/>
<name>W7YEF3_9BACT</name>
<reference evidence="1 2" key="1">
    <citation type="journal article" date="2014" name="Genome Announc.">
        <title>Draft Genome Sequence of Cytophaga fermentans JCM 21142T, a Facultative Anaerobe Isolated from Marine Mud.</title>
        <authorList>
            <person name="Starns D."/>
            <person name="Oshima K."/>
            <person name="Suda W."/>
            <person name="Iino T."/>
            <person name="Yuki M."/>
            <person name="Inoue J."/>
            <person name="Kitamura K."/>
            <person name="Iida T."/>
            <person name="Darby A."/>
            <person name="Hattori M."/>
            <person name="Ohkuma M."/>
        </authorList>
    </citation>
    <scope>NUCLEOTIDE SEQUENCE [LARGE SCALE GENOMIC DNA]</scope>
    <source>
        <strain evidence="1 2">JCM 21142</strain>
    </source>
</reference>
<evidence type="ECO:0000313" key="1">
    <source>
        <dbReference type="EMBL" id="GAF05858.1"/>
    </source>
</evidence>
<protein>
    <submittedName>
        <fullName evidence="1">Uncharacterized protein</fullName>
    </submittedName>
</protein>
<comment type="caution">
    <text evidence="1">The sequence shown here is derived from an EMBL/GenBank/DDBJ whole genome shotgun (WGS) entry which is preliminary data.</text>
</comment>
<evidence type="ECO:0000313" key="2">
    <source>
        <dbReference type="Proteomes" id="UP000019402"/>
    </source>
</evidence>
<dbReference type="EMBL" id="BAMD01000139">
    <property type="protein sequence ID" value="GAF05858.1"/>
    <property type="molecule type" value="Genomic_DNA"/>
</dbReference>